<dbReference type="EMBL" id="PIUK01000012">
    <property type="protein sequence ID" value="MBY6275090.1"/>
    <property type="molecule type" value="Genomic_DNA"/>
</dbReference>
<feature type="region of interest" description="Disordered" evidence="1">
    <location>
        <begin position="225"/>
        <end position="642"/>
    </location>
</feature>
<evidence type="ECO:0000259" key="2">
    <source>
        <dbReference type="Pfam" id="PF01520"/>
    </source>
</evidence>
<dbReference type="Pfam" id="PF01520">
    <property type="entry name" value="Amidase_3"/>
    <property type="match status" value="1"/>
</dbReference>
<dbReference type="AlphaFoldDB" id="A0A953LD72"/>
<reference evidence="3" key="1">
    <citation type="submission" date="2017-11" db="EMBL/GenBank/DDBJ databases">
        <title>Three new genomes from thermophilic consortium.</title>
        <authorList>
            <person name="Quaggio R."/>
            <person name="Amgarten D."/>
            <person name="Setubal J.C."/>
        </authorList>
    </citation>
    <scope>NUCLEOTIDE SEQUENCE</scope>
    <source>
        <strain evidence="3">ZCTH01-B2</strain>
    </source>
</reference>
<dbReference type="GO" id="GO:0009253">
    <property type="term" value="P:peptidoglycan catabolic process"/>
    <property type="evidence" value="ECO:0007669"/>
    <property type="project" value="InterPro"/>
</dbReference>
<feature type="domain" description="MurNAc-LAA" evidence="2">
    <location>
        <begin position="46"/>
        <end position="197"/>
    </location>
</feature>
<organism evidence="3 4">
    <name type="scientific">Symbiobacterium thermophilum</name>
    <dbReference type="NCBI Taxonomy" id="2734"/>
    <lineage>
        <taxon>Bacteria</taxon>
        <taxon>Bacillati</taxon>
        <taxon>Bacillota</taxon>
        <taxon>Clostridia</taxon>
        <taxon>Eubacteriales</taxon>
        <taxon>Symbiobacteriaceae</taxon>
        <taxon>Symbiobacterium</taxon>
    </lineage>
</organism>
<dbReference type="GO" id="GO:0008745">
    <property type="term" value="F:N-acetylmuramoyl-L-alanine amidase activity"/>
    <property type="evidence" value="ECO:0007669"/>
    <property type="project" value="InterPro"/>
</dbReference>
<comment type="caution">
    <text evidence="3">The sequence shown here is derived from an EMBL/GenBank/DDBJ whole genome shotgun (WGS) entry which is preliminary data.</text>
</comment>
<dbReference type="CDD" id="cd02696">
    <property type="entry name" value="MurNAc-LAA"/>
    <property type="match status" value="1"/>
</dbReference>
<dbReference type="Gene3D" id="3.40.630.40">
    <property type="entry name" value="Zn-dependent exopeptidases"/>
    <property type="match status" value="1"/>
</dbReference>
<evidence type="ECO:0000313" key="4">
    <source>
        <dbReference type="Proteomes" id="UP000732377"/>
    </source>
</evidence>
<feature type="compositionally biased region" description="Low complexity" evidence="1">
    <location>
        <begin position="357"/>
        <end position="368"/>
    </location>
</feature>
<accession>A0A953LD72</accession>
<sequence>MRVLSEGRVAMRADTMADRMSLPLTGRLLVLDALAHGEASPPWEQAVLNIAGYTAEMLEAHGASVLVTSGTPAPASVAARARQIEQHGAEVVLFLRTGSHPSTQIRGVRALVPSPYALSSRRLAERLLKRVSARTGLPSRGVPLWSWFPPDLSAMIRGHRPVSLMLECATPTCPADELLLMRRSFQLRVAHGLMEGLLDYFGLRPDEENAPDAAAGVGFLVTGAGVDGTDDGTEAERAGESDDVTAPEPAGGPDIVAAPDPAGGSDIVAAPDPAGGSDIVAAPDPAGGSDIVAAPDPAGGPDIVAAPDPAGGSDIVAASDPAGGPDIVTAPDPGGGSEGAAAPTLIGGPDDGAAANLAGEPDGAAAPDLAEEPADGAAAPDVAFTGLPTMVVTARPPGKPDREPRAEVPSAADAPGQELFPAEPPGGGPDEANLPATGDQVLEGAAFQPPAAEGLRSGRAGPGRPPAAGPQRPGEPAAHAGGPPAPASGGQPEPSPAPGQGQRARPAWAKKILAVWPADPNQPVQRTVTPAWQQPSSPIPVPQYQGPVPPIGFVQTGQRPPWTGASQPPPGPQHAPHAPWPAQDPTRPPINTPAPPAGAQPGPRPSTSAAHAPAAGQEPGLAAQVPFLGNPGGPEPMIVWPDGSLVSPRAQILMRLQTRSAADKEKKAAESPPE</sequence>
<dbReference type="Proteomes" id="UP000732377">
    <property type="component" value="Unassembled WGS sequence"/>
</dbReference>
<evidence type="ECO:0000256" key="1">
    <source>
        <dbReference type="SAM" id="MobiDB-lite"/>
    </source>
</evidence>
<feature type="compositionally biased region" description="Polar residues" evidence="1">
    <location>
        <begin position="522"/>
        <end position="536"/>
    </location>
</feature>
<protein>
    <recommendedName>
        <fullName evidence="2">MurNAc-LAA domain-containing protein</fullName>
    </recommendedName>
</protein>
<proteinExistence type="predicted"/>
<evidence type="ECO:0000313" key="3">
    <source>
        <dbReference type="EMBL" id="MBY6275090.1"/>
    </source>
</evidence>
<feature type="compositionally biased region" description="Pro residues" evidence="1">
    <location>
        <begin position="586"/>
        <end position="604"/>
    </location>
</feature>
<feature type="compositionally biased region" description="Low complexity" evidence="1">
    <location>
        <begin position="574"/>
        <end position="585"/>
    </location>
</feature>
<dbReference type="InterPro" id="IPR002508">
    <property type="entry name" value="MurNAc-LAA_cat"/>
</dbReference>
<dbReference type="SUPFAM" id="SSF53187">
    <property type="entry name" value="Zn-dependent exopeptidases"/>
    <property type="match status" value="1"/>
</dbReference>
<name>A0A953LD72_SYMTR</name>
<gene>
    <name evidence="3" type="ORF">CWE10_02580</name>
</gene>
<feature type="compositionally biased region" description="Low complexity" evidence="1">
    <location>
        <begin position="469"/>
        <end position="492"/>
    </location>
</feature>